<feature type="repeat" description="Xin" evidence="5">
    <location>
        <begin position="726"/>
        <end position="741"/>
    </location>
</feature>
<dbReference type="PANTHER" id="PTHR22591:SF3">
    <property type="entry name" value="XIN ACTIN-BINDING REPEAT-CONTAINING 2B"/>
    <property type="match status" value="1"/>
</dbReference>
<feature type="compositionally biased region" description="Pro residues" evidence="6">
    <location>
        <begin position="2239"/>
        <end position="2249"/>
    </location>
</feature>
<evidence type="ECO:0000313" key="8">
    <source>
        <dbReference type="Proteomes" id="UP000694621"/>
    </source>
</evidence>
<feature type="repeat" description="Xin" evidence="5">
    <location>
        <begin position="801"/>
        <end position="816"/>
    </location>
</feature>
<feature type="region of interest" description="Disordered" evidence="6">
    <location>
        <begin position="160"/>
        <end position="227"/>
    </location>
</feature>
<feature type="compositionally biased region" description="Low complexity" evidence="6">
    <location>
        <begin position="182"/>
        <end position="194"/>
    </location>
</feature>
<feature type="compositionally biased region" description="Polar residues" evidence="6">
    <location>
        <begin position="2889"/>
        <end position="2900"/>
    </location>
</feature>
<dbReference type="InterPro" id="IPR012510">
    <property type="entry name" value="Actin-binding_Xin_repeat"/>
</dbReference>
<feature type="repeat" description="Xin" evidence="5">
    <location>
        <begin position="539"/>
        <end position="554"/>
    </location>
</feature>
<feature type="region of interest" description="Disordered" evidence="6">
    <location>
        <begin position="3017"/>
        <end position="3115"/>
    </location>
</feature>
<feature type="repeat" description="Xin" evidence="5">
    <location>
        <begin position="1393"/>
        <end position="1408"/>
    </location>
</feature>
<dbReference type="Proteomes" id="UP000694621">
    <property type="component" value="Unplaced"/>
</dbReference>
<feature type="repeat" description="Xin" evidence="5">
    <location>
        <begin position="1278"/>
        <end position="1293"/>
    </location>
</feature>
<evidence type="ECO:0000256" key="3">
    <source>
        <dbReference type="ARBA" id="ARBA00022949"/>
    </source>
</evidence>
<evidence type="ECO:0000256" key="6">
    <source>
        <dbReference type="SAM" id="MobiDB-lite"/>
    </source>
</evidence>
<feature type="repeat" description="Xin" evidence="5">
    <location>
        <begin position="655"/>
        <end position="670"/>
    </location>
</feature>
<feature type="compositionally biased region" description="Basic and acidic residues" evidence="6">
    <location>
        <begin position="2679"/>
        <end position="2690"/>
    </location>
</feature>
<feature type="region of interest" description="Disordered" evidence="6">
    <location>
        <begin position="2158"/>
        <end position="2279"/>
    </location>
</feature>
<feature type="repeat" description="Xin" evidence="5">
    <location>
        <begin position="1094"/>
        <end position="1109"/>
    </location>
</feature>
<dbReference type="Ensembl" id="ENSAMXT00005053032.1">
    <property type="protein sequence ID" value="ENSAMXP00005048898.1"/>
    <property type="gene ID" value="ENSAMXG00005022332.1"/>
</dbReference>
<feature type="repeat" description="Xin" evidence="5">
    <location>
        <begin position="617"/>
        <end position="632"/>
    </location>
</feature>
<feature type="repeat" description="Xin" evidence="5">
    <location>
        <begin position="464"/>
        <end position="479"/>
    </location>
</feature>
<evidence type="ECO:0000256" key="5">
    <source>
        <dbReference type="PROSITE-ProRule" id="PRU00721"/>
    </source>
</evidence>
<dbReference type="PANTHER" id="PTHR22591">
    <property type="entry name" value="XIN"/>
    <property type="match status" value="1"/>
</dbReference>
<dbReference type="InterPro" id="IPR030072">
    <property type="entry name" value="XIRP1/XIRP2"/>
</dbReference>
<accession>A0A8B9LDU0</accession>
<feature type="compositionally biased region" description="Basic and acidic residues" evidence="6">
    <location>
        <begin position="2727"/>
        <end position="2749"/>
    </location>
</feature>
<feature type="repeat" description="Xin" evidence="5">
    <location>
        <begin position="1457"/>
        <end position="1472"/>
    </location>
</feature>
<feature type="compositionally biased region" description="Polar residues" evidence="6">
    <location>
        <begin position="2068"/>
        <end position="2091"/>
    </location>
</feature>
<feature type="repeat" description="Xin" evidence="5">
    <location>
        <begin position="1167"/>
        <end position="1182"/>
    </location>
</feature>
<feature type="compositionally biased region" description="Low complexity" evidence="6">
    <location>
        <begin position="2522"/>
        <end position="2540"/>
    </location>
</feature>
<feature type="compositionally biased region" description="Basic and acidic residues" evidence="6">
    <location>
        <begin position="2867"/>
        <end position="2888"/>
    </location>
</feature>
<feature type="compositionally biased region" description="Basic and acidic residues" evidence="6">
    <location>
        <begin position="2160"/>
        <end position="2173"/>
    </location>
</feature>
<feature type="repeat" description="Xin" evidence="5">
    <location>
        <begin position="1528"/>
        <end position="1543"/>
    </location>
</feature>
<evidence type="ECO:0000256" key="4">
    <source>
        <dbReference type="ARBA" id="ARBA00023203"/>
    </source>
</evidence>
<feature type="compositionally biased region" description="Low complexity" evidence="6">
    <location>
        <begin position="3049"/>
        <end position="3059"/>
    </location>
</feature>
<proteinExistence type="inferred from homology"/>
<feature type="repeat" description="Xin" evidence="5">
    <location>
        <begin position="426"/>
        <end position="441"/>
    </location>
</feature>
<feature type="compositionally biased region" description="Basic and acidic residues" evidence="6">
    <location>
        <begin position="3368"/>
        <end position="3380"/>
    </location>
</feature>
<protein>
    <submittedName>
        <fullName evidence="7">Xin actin binding repeat containing 2b</fullName>
    </submittedName>
</protein>
<feature type="compositionally biased region" description="Polar residues" evidence="6">
    <location>
        <begin position="3102"/>
        <end position="3112"/>
    </location>
</feature>
<dbReference type="GO" id="GO:0005925">
    <property type="term" value="C:focal adhesion"/>
    <property type="evidence" value="ECO:0007669"/>
    <property type="project" value="TreeGrafter"/>
</dbReference>
<feature type="region of interest" description="Disordered" evidence="6">
    <location>
        <begin position="2061"/>
        <end position="2127"/>
    </location>
</feature>
<organism evidence="7 8">
    <name type="scientific">Astyanax mexicanus</name>
    <name type="common">Blind cave fish</name>
    <name type="synonym">Astyanax fasciatus mexicanus</name>
    <dbReference type="NCBI Taxonomy" id="7994"/>
    <lineage>
        <taxon>Eukaryota</taxon>
        <taxon>Metazoa</taxon>
        <taxon>Chordata</taxon>
        <taxon>Craniata</taxon>
        <taxon>Vertebrata</taxon>
        <taxon>Euteleostomi</taxon>
        <taxon>Actinopterygii</taxon>
        <taxon>Neopterygii</taxon>
        <taxon>Teleostei</taxon>
        <taxon>Ostariophysi</taxon>
        <taxon>Characiformes</taxon>
        <taxon>Characoidei</taxon>
        <taxon>Acestrorhamphidae</taxon>
        <taxon>Acestrorhamphinae</taxon>
        <taxon>Astyanax</taxon>
    </lineage>
</organism>
<feature type="compositionally biased region" description="Pro residues" evidence="6">
    <location>
        <begin position="3078"/>
        <end position="3089"/>
    </location>
</feature>
<evidence type="ECO:0000256" key="2">
    <source>
        <dbReference type="ARBA" id="ARBA00022737"/>
    </source>
</evidence>
<comment type="subcellular location">
    <subcellularLocation>
        <location evidence="1">Cell junction</location>
    </subcellularLocation>
</comment>
<feature type="compositionally biased region" description="Pro residues" evidence="6">
    <location>
        <begin position="2174"/>
        <end position="2197"/>
    </location>
</feature>
<feature type="region of interest" description="Disordered" evidence="6">
    <location>
        <begin position="3512"/>
        <end position="3544"/>
    </location>
</feature>
<feature type="region of interest" description="Disordered" evidence="6">
    <location>
        <begin position="2332"/>
        <end position="2540"/>
    </location>
</feature>
<dbReference type="GO" id="GO:0007015">
    <property type="term" value="P:actin filament organization"/>
    <property type="evidence" value="ECO:0007669"/>
    <property type="project" value="TreeGrafter"/>
</dbReference>
<feature type="compositionally biased region" description="Low complexity" evidence="6">
    <location>
        <begin position="294"/>
        <end position="304"/>
    </location>
</feature>
<dbReference type="GO" id="GO:0001725">
    <property type="term" value="C:stress fiber"/>
    <property type="evidence" value="ECO:0007669"/>
    <property type="project" value="TreeGrafter"/>
</dbReference>
<feature type="repeat" description="Xin" evidence="5">
    <location>
        <begin position="1017"/>
        <end position="1032"/>
    </location>
</feature>
<keyword evidence="2" id="KW-0677">Repeat</keyword>
<feature type="repeat" description="Xin" evidence="5">
    <location>
        <begin position="912"/>
        <end position="927"/>
    </location>
</feature>
<feature type="compositionally biased region" description="Basic and acidic residues" evidence="6">
    <location>
        <begin position="197"/>
        <end position="213"/>
    </location>
</feature>
<feature type="region of interest" description="Disordered" evidence="6">
    <location>
        <begin position="2832"/>
        <end position="2904"/>
    </location>
</feature>
<feature type="repeat" description="Xin" evidence="5">
    <location>
        <begin position="1129"/>
        <end position="1144"/>
    </location>
</feature>
<comment type="similarity">
    <text evidence="5">Belongs to the Xin family.</text>
</comment>
<dbReference type="GO" id="GO:0051015">
    <property type="term" value="F:actin filament binding"/>
    <property type="evidence" value="ECO:0007669"/>
    <property type="project" value="TreeGrafter"/>
</dbReference>
<keyword evidence="4 5" id="KW-0009">Actin-binding</keyword>
<feature type="repeat" description="Xin" evidence="5">
    <location>
        <begin position="841"/>
        <end position="856"/>
    </location>
</feature>
<dbReference type="PROSITE" id="PS51389">
    <property type="entry name" value="XIN"/>
    <property type="match status" value="22"/>
</dbReference>
<reference evidence="7" key="1">
    <citation type="submission" date="2025-08" db="UniProtKB">
        <authorList>
            <consortium name="Ensembl"/>
        </authorList>
    </citation>
    <scope>IDENTIFICATION</scope>
</reference>
<feature type="region of interest" description="Disordered" evidence="6">
    <location>
        <begin position="3325"/>
        <end position="3346"/>
    </location>
</feature>
<evidence type="ECO:0000256" key="1">
    <source>
        <dbReference type="ARBA" id="ARBA00004282"/>
    </source>
</evidence>
<evidence type="ECO:0000313" key="7">
    <source>
        <dbReference type="Ensembl" id="ENSAMXP00005048898.1"/>
    </source>
</evidence>
<feature type="repeat" description="Xin" evidence="5">
    <location>
        <begin position="1203"/>
        <end position="1218"/>
    </location>
</feature>
<comment type="domain">
    <text evidence="5">Xin repeats bind F-actin.</text>
</comment>
<feature type="repeat" description="Xin" evidence="5">
    <location>
        <begin position="1494"/>
        <end position="1509"/>
    </location>
</feature>
<feature type="region of interest" description="Disordered" evidence="6">
    <location>
        <begin position="2557"/>
        <end position="2799"/>
    </location>
</feature>
<dbReference type="Pfam" id="PF08043">
    <property type="entry name" value="Xin"/>
    <property type="match status" value="13"/>
</dbReference>
<keyword evidence="3" id="KW-0965">Cell junction</keyword>
<feature type="region of interest" description="Disordered" evidence="6">
    <location>
        <begin position="3364"/>
        <end position="3410"/>
    </location>
</feature>
<feature type="repeat" description="Xin" evidence="5">
    <location>
        <begin position="1055"/>
        <end position="1070"/>
    </location>
</feature>
<feature type="compositionally biased region" description="Basic and acidic residues" evidence="6">
    <location>
        <begin position="2698"/>
        <end position="2709"/>
    </location>
</feature>
<feature type="compositionally biased region" description="Basic and acidic residues" evidence="6">
    <location>
        <begin position="3017"/>
        <end position="3027"/>
    </location>
</feature>
<feature type="compositionally biased region" description="Low complexity" evidence="6">
    <location>
        <begin position="2113"/>
        <end position="2127"/>
    </location>
</feature>
<feature type="compositionally biased region" description="Polar residues" evidence="6">
    <location>
        <begin position="2471"/>
        <end position="2509"/>
    </location>
</feature>
<feature type="compositionally biased region" description="Polar residues" evidence="6">
    <location>
        <begin position="2832"/>
        <end position="2849"/>
    </location>
</feature>
<feature type="compositionally biased region" description="Basic and acidic residues" evidence="6">
    <location>
        <begin position="2573"/>
        <end position="2616"/>
    </location>
</feature>
<feature type="compositionally biased region" description="Polar residues" evidence="6">
    <location>
        <begin position="283"/>
        <end position="293"/>
    </location>
</feature>
<feature type="compositionally biased region" description="Low complexity" evidence="6">
    <location>
        <begin position="3394"/>
        <end position="3408"/>
    </location>
</feature>
<feature type="compositionally biased region" description="Basic and acidic residues" evidence="6">
    <location>
        <begin position="3034"/>
        <end position="3044"/>
    </location>
</feature>
<feature type="compositionally biased region" description="Polar residues" evidence="6">
    <location>
        <begin position="2773"/>
        <end position="2784"/>
    </location>
</feature>
<feature type="compositionally biased region" description="Basic and acidic residues" evidence="6">
    <location>
        <begin position="2440"/>
        <end position="2459"/>
    </location>
</feature>
<feature type="compositionally biased region" description="Basic and acidic residues" evidence="6">
    <location>
        <begin position="2640"/>
        <end position="2670"/>
    </location>
</feature>
<feature type="repeat" description="Xin" evidence="5">
    <location>
        <begin position="1242"/>
        <end position="1257"/>
    </location>
</feature>
<feature type="repeat" description="Xin" evidence="5">
    <location>
        <begin position="1356"/>
        <end position="1371"/>
    </location>
</feature>
<name>A0A8B9LDU0_ASTMX</name>
<sequence length="3544" mass="398423">MGVRRTGRAGRGEEGLEIKPAVPQCPVSIVRLLEELVSTTTPPREDCQDCWHIRQPAGQAELYWSKLWSSITPLPPPLELELNNAVAGRAVVVVSGPGNREVTEQQGSGSHSEPIPLKKRMAMYQAAVSKQDASGFSSGVLEEAEVCSLPGGLASIRRQFESEERSSTHTATQFHYSHRSVQEVSNSSEVSVRSSVKRREAQQDERTSHDLSVHHGVASSVENHHGDEEEYYPKLSTKELAQHFEKTIEEAAPSKKMKIERDINRLLWASDVNVSHQTFKSEISGTTKDSVGTASAAGAEAEYPASDEEDLDYLPPPPPDLLEEPSEDTGFPEPSIPPHPRKHIINKEQYFKQRELLELKRLCKHIHPDVRKDLERDFYNEANESDEEEEVVGDVQEAAYQFEHGESSPNGSPEREYLEWDEILRGEVQSMRWMFENKPLDTIKDSSDDDEDSRKIVQQEIAGGDVRNTALMFETQPMDILGTETSYAGKNHSYNKVGKKDVRAAAWLFETKQMDSLNKMHTEDEQTKEVVFTQEATRGNVKSMRYMFENQEMDSLGDTETMDEKHLLSLKSVMEEIKAGVKIIVWIFETQCMCVLREHSGEVVEITSVRREETEKGDVKTSRWLFETQPLDMINKDLSQARLISSISMEDNKQGDVKRGRWLFETKRLETINEEWERQQIHKQQKEEIVGADVRKHCMVFETQPMDTLKDDSNYKPVAAEEIIGGDVRSVRHLFETAPSNELKEMPEVGKLKKRVVSEEERGGVRHQRWAFENQSQESFQKENSEVGRLKKLLTSEEEKGDVRHQKWLFENQKLEDIREEKKDIMKMVDIEQTDDEQYKGDVRRNCWVFETQPMDTLKDDSNARPVNTEEIIGGDVQSARHFFEAAPKDELKELAEVGKLKRRVTAEEEKGDVRHQKWVFERQPLEQISEEEKKITRTVNVEDIEKVDVTNYKQIFETYDLSQYDESQRIQVEGVTAGSVKSNKDLFEATPLYAMQDSSGHYHEVKTVRREEIVKGDVKSCRWMFETRPIDQFDESITKFQVIKGITQEEVESGDVKTAKWLFETQPLDAIKYFSNIEDEETVTSETTEIVKGDVKTCRWLFETKPMDVLYEKVEFKNENEMNEVHKGDVKTCTWLFETQALDSIGEESETVLKASTIKQEDIQGKDVRMARFLFETENLDNISGEEERPFKRVTEIDIQSGDVSHMKYIFENQSSDVMTSTSEEYMRQLKTAQAQDIQKGNVGNCKWLFENQSIDAICENPQELKGARTVTDIQGGNVDKGRFIFETCSLDQIQEDSSMSEIKKLQKIFREEEEKGDVKNYAIMFETQPLYAIQDKEGHYHEVTTLTKEDTLRGDVVGTRWLFETKPLDSIKDTDEVYLIKAVTEEDIQKGDVSSARWRFETQPFDKIATDSQTSFKTVEDIKGGDVKANKERFESDLMSQRLVRTVSMSEIHKGDVRTAKWMFETHTIDQIHGETSEDEMETVVMQEQVKGDVKQSVWLFEKNPLDHIQEHKEGKEFVREEIPKADVKTTTWLFETTPLPDFNESNMEKTEIVGKSIKETLDELYSQRMVESKGILIETDEIGDVRMAKYNLMNKEAPEIQKEEIIKGDLQNIMMNLLNRRETKEKGIIIETQERGNISDTVQQLFNQQSGINVEKEEIICGDIQEAINNLLKEESTRKHGILIQEDEKGDIRMTVYSLFNQDEGATVEKEDVVKGNIKDCLQKLYSQETGELVKIKVDDTEKGNVNFYSTCIESGAVDYLKQLQVEAGEAEMEQKLQKEEIVCGDIKGTKQSLTSNQAQICRLVDKEDIVPGNVDHAVKVFMTEPPVSFEHLQKEEIVGGDLRATLNSLTQSVNQSIILEKEEVVKGDIPTALKSLKEAQKLPKEVEKPEIVPGDIKGALKSLKDSASTKVEIGIEDLVPGDIKGTLKSLEEAKQAVREVEKEEIVKGDIHTALQSLHEASNERKACQQEIEVQGDVRGTIQLLLEPSSSPRMQRRASTEGDVKLSIKTLYETQEQVQSEKEEVIKGDVKGTIKSLLETAQRASPKIPRREPIRKVKVPKGKTPSASQQEIQTQRPAATVKNFTQNTESHRNAQKLVTTKSMQSGGGKNTNTAQTATDTQASKTTVLEHKTIIQTHGVKTLKTEFRNLKTNKKRLIRLDKTKDRQREECAPPPPTTPPLPVSDFPLPPSPPPDYDSLLFPTPPPAVIRGDNDLPPPPTPPPPPLTDPAKSDLDYLPPPPTPPPTSEPEQEFLPPPPSQQELDLIPNTVPAKPTKLTVKPVKAPALCKVPKLEPATQFNKMDMQAQTATQVTTSTTSEEKISKVQTKNTISSVSSVSSTLIPESPRPPKKVFVPVSLTPPASPPPSRSPLSKFKTPLIKAEKKYRQQRGESYTPPNSPAFEIHMHESVSSALEMLSSEGKSAAQSEQGISFDFTQETAEKTVTKAKSDTESYDSSKHATLSDVPPSKSLISTTNEKSPSESAIVSSDKQDIISNQTSRATSVQQQNSSSSSKKKKKYRSMTTSIQQVTSTSVSQSQTVVSSKVQASANVSVKQCVSEEEDHQTVKPENVPVDKELEMEPTEKHINAQESEKPEIEESKRVKQCVTEEKDHQTGKPENISVKNEFETETTKNHTNAQEIEKPEVEERKKTMSTKETKGQGKLSPDRVKSTKVNPESNIKESEPKTQKSDRKKNSKNIKDEGTDRKPADQAQCVKVEQETVQVNGGRERKGSENDNKVEKQAKQKQAEEPPATPKKKRRAKPKKDKEAVHQAQGQTQSNTTATAPAFPLEAKHPVSTSIQKKEEVTVVQTHQTIQQEHTEVHKEVVITESKVQQSLQQQSTNVKSQKQAKGPSKKKAEAGSNEIPNKSKDESRTVPIKMSEEPEQRQPAKTSAESTEMSQRCGEAQKLLSRITELLEAQEKIDSKSVKSLLSEIPDWLVEPEEKRDLEGAADEHDVEMLKEMVAHIQNLFQAKLMCLEENAATIEKHECEATCEKMVSGRATQKISKITIGTKKVETQKKVEEQKKATHKSRKQQEKSIKPSDPRGPSPMLRMRSPSPTFITIASTKRTESPQRVAPSPPPMPPTPPPRRSETPTSRMSRASPSPTLSRADSLTRLRDVTARLSRGPSPDPISHPVSVVLGKKSEIVETPATFHRQIKIDSQPLEDSRFLEESKDTKSLGIAVSDVAVSEKAVAEAAVSEVAVSEVAVSEVAVSEVAVSEVAVSEVAVSEVAVSEEVTTSVADMIGFFEEAQKSEVNTTFVQKEPTSILERLGQATAEAVTEIPETEKDHLLTEVNLSGLASNFEAPEKTVGTRKEPINILERLGSETEDPEPDPEKKASQQEDTAAFNIKVIKNVFEMGEQSSSIKEQKNKQEEHVSRVSEIASEGSKHTPQHTTQPSSQQNSPLPLRKEVTLEKSVDPSGFCETQTITEHFSTVDEFGAKISGTKSTTTMSQHSETVFTQNTPFSYADAVKKKSPDARVSPEASAEELLKNFHKTWTESESVFKSLGYSVSDSSSKVGAVHSVSEESVPDGWPDSRQKEVP</sequence>
<feature type="compositionally biased region" description="Basic and acidic residues" evidence="6">
    <location>
        <begin position="2382"/>
        <end position="2391"/>
    </location>
</feature>
<feature type="compositionally biased region" description="Pro residues" evidence="6">
    <location>
        <begin position="2217"/>
        <end position="2229"/>
    </location>
</feature>
<feature type="region of interest" description="Disordered" evidence="6">
    <location>
        <begin position="283"/>
        <end position="341"/>
    </location>
</feature>
<feature type="compositionally biased region" description="Basic residues" evidence="6">
    <location>
        <begin position="2755"/>
        <end position="2764"/>
    </location>
</feature>
<feature type="compositionally biased region" description="Polar residues" evidence="6">
    <location>
        <begin position="2421"/>
        <end position="2439"/>
    </location>
</feature>